<dbReference type="eggNOG" id="ENOG5033H1R">
    <property type="taxonomic scope" value="Bacteria"/>
</dbReference>
<gene>
    <name evidence="6" type="ordered locus">Poras_0401</name>
</gene>
<proteinExistence type="predicted"/>
<organism evidence="6 7">
    <name type="scientific">Porphyromonas asaccharolytica (strain ATCC 25260 / DSM 20707 / BCRC 10618 / CCUG 7834 / JCM 6326 / LMG 13178 / VPI 4198 / B440)</name>
    <name type="common">Bacteroides asaccharolyticus</name>
    <dbReference type="NCBI Taxonomy" id="879243"/>
    <lineage>
        <taxon>Bacteria</taxon>
        <taxon>Pseudomonadati</taxon>
        <taxon>Bacteroidota</taxon>
        <taxon>Bacteroidia</taxon>
        <taxon>Bacteroidales</taxon>
        <taxon>Porphyromonadaceae</taxon>
        <taxon>Porphyromonas</taxon>
    </lineage>
</organism>
<dbReference type="EMBL" id="CP002689">
    <property type="protein sequence ID" value="AEE12355.1"/>
    <property type="molecule type" value="Genomic_DNA"/>
</dbReference>
<evidence type="ECO:0000259" key="5">
    <source>
        <dbReference type="Pfam" id="PF09864"/>
    </source>
</evidence>
<keyword evidence="1" id="KW-0732">Signal</keyword>
<reference evidence="7" key="1">
    <citation type="submission" date="2011-04" db="EMBL/GenBank/DDBJ databases">
        <title>The complete genome of Porphyromonas asaccharolytica DSM 20707.</title>
        <authorList>
            <person name="Lucas S."/>
            <person name="Han J."/>
            <person name="Lapidus A."/>
            <person name="Bruce D."/>
            <person name="Goodwin L."/>
            <person name="Pitluck S."/>
            <person name="Peters L."/>
            <person name="Kyrpides N."/>
            <person name="Mavromatis K."/>
            <person name="Ivanova N."/>
            <person name="Ovchinnikova G."/>
            <person name="Pagani I."/>
            <person name="Lu M."/>
            <person name="Detter J.C."/>
            <person name="Tapia R."/>
            <person name="Han C."/>
            <person name="Land M."/>
            <person name="Hauser L."/>
            <person name="Markowitz V."/>
            <person name="Cheng J.-F."/>
            <person name="Hugenholtz P."/>
            <person name="Woyke T."/>
            <person name="Wu D."/>
            <person name="Gronow S."/>
            <person name="Wellnitz S."/>
            <person name="Brambilla E."/>
            <person name="Klenk H.-P."/>
            <person name="Eisen J.A."/>
        </authorList>
    </citation>
    <scope>NUCLEOTIDE SEQUENCE [LARGE SCALE GENOMIC DNA]</scope>
    <source>
        <strain evidence="7">ATCC 25260 / DSM 20707 / VPI 4198</strain>
    </source>
</reference>
<keyword evidence="4" id="KW-0449">Lipoprotein</keyword>
<protein>
    <recommendedName>
        <fullName evidence="5">C-type lysozyme inhibitor domain-containing protein</fullName>
    </recommendedName>
</protein>
<keyword evidence="3" id="KW-0564">Palmitate</keyword>
<sequence length="136" mass="14691">MKKFMLIVAAGLALVACNTEKKDATTTTVDSTAMVVEAPVVAEPEVFNYATADGKQHFELTVTGENRENASLKDVEGNVVYELKNAVSADGAKWENEEGYYFWTKGDSFYFGKGDKQLCEGALVVEAPAEAPVVAE</sequence>
<keyword evidence="7" id="KW-1185">Reference proteome</keyword>
<accession>F4KN17</accession>
<evidence type="ECO:0000256" key="3">
    <source>
        <dbReference type="ARBA" id="ARBA00023139"/>
    </source>
</evidence>
<dbReference type="KEGG" id="pah:Poras_0401"/>
<evidence type="ECO:0000313" key="6">
    <source>
        <dbReference type="EMBL" id="AEE12355.1"/>
    </source>
</evidence>
<evidence type="ECO:0000313" key="7">
    <source>
        <dbReference type="Proteomes" id="UP000006545"/>
    </source>
</evidence>
<dbReference type="STRING" id="879243.Poras_0401"/>
<dbReference type="RefSeq" id="WP_013759974.1">
    <property type="nucleotide sequence ID" value="NC_015501.1"/>
</dbReference>
<dbReference type="Pfam" id="PF09864">
    <property type="entry name" value="MliC"/>
    <property type="match status" value="1"/>
</dbReference>
<dbReference type="InterPro" id="IPR036328">
    <property type="entry name" value="MliC_sf"/>
</dbReference>
<evidence type="ECO:0000256" key="4">
    <source>
        <dbReference type="ARBA" id="ARBA00023288"/>
    </source>
</evidence>
<dbReference type="PROSITE" id="PS51257">
    <property type="entry name" value="PROKAR_LIPOPROTEIN"/>
    <property type="match status" value="1"/>
</dbReference>
<feature type="domain" description="C-type lysozyme inhibitor" evidence="5">
    <location>
        <begin position="74"/>
        <end position="114"/>
    </location>
</feature>
<evidence type="ECO:0000256" key="1">
    <source>
        <dbReference type="ARBA" id="ARBA00022729"/>
    </source>
</evidence>
<name>F4KN17_PORAD</name>
<dbReference type="SUPFAM" id="SSF141488">
    <property type="entry name" value="YdhA-like"/>
    <property type="match status" value="1"/>
</dbReference>
<dbReference type="HOGENOM" id="CLU_1873533_0_0_10"/>
<dbReference type="Gene3D" id="2.40.128.200">
    <property type="match status" value="1"/>
</dbReference>
<dbReference type="InterPro" id="IPR018660">
    <property type="entry name" value="MliC"/>
</dbReference>
<dbReference type="AlphaFoldDB" id="F4KN17"/>
<keyword evidence="2" id="KW-0472">Membrane</keyword>
<dbReference type="Proteomes" id="UP000006545">
    <property type="component" value="Chromosome"/>
</dbReference>
<evidence type="ECO:0000256" key="2">
    <source>
        <dbReference type="ARBA" id="ARBA00023136"/>
    </source>
</evidence>